<dbReference type="EMBL" id="JAAARO010000020">
    <property type="protein sequence ID" value="KAF5729902.1"/>
    <property type="molecule type" value="Genomic_DNA"/>
</dbReference>
<dbReference type="GO" id="GO:0030337">
    <property type="term" value="F:DNA polymerase processivity factor activity"/>
    <property type="evidence" value="ECO:0007669"/>
    <property type="project" value="InterPro"/>
</dbReference>
<dbReference type="AlphaFoldDB" id="A0A7J7C711"/>
<keyword evidence="3" id="KW-0539">Nucleus</keyword>
<evidence type="ECO:0000256" key="1">
    <source>
        <dbReference type="ARBA" id="ARBA00010462"/>
    </source>
</evidence>
<dbReference type="GO" id="GO:0019985">
    <property type="term" value="P:translesion synthesis"/>
    <property type="evidence" value="ECO:0007669"/>
    <property type="project" value="TreeGrafter"/>
</dbReference>
<evidence type="ECO:0000259" key="6">
    <source>
        <dbReference type="Pfam" id="PF02747"/>
    </source>
</evidence>
<keyword evidence="8" id="KW-1185">Reference proteome</keyword>
<dbReference type="PANTHER" id="PTHR11352">
    <property type="entry name" value="PROLIFERATING CELL NUCLEAR ANTIGEN"/>
    <property type="match status" value="1"/>
</dbReference>
<name>A0A7J7C711_TRIWF</name>
<dbReference type="PANTHER" id="PTHR11352:SF0">
    <property type="entry name" value="PROLIFERATING CELL NUCLEAR ANTIGEN"/>
    <property type="match status" value="1"/>
</dbReference>
<dbReference type="GO" id="GO:0003677">
    <property type="term" value="F:DNA binding"/>
    <property type="evidence" value="ECO:0007669"/>
    <property type="project" value="UniProtKB-KW"/>
</dbReference>
<dbReference type="Pfam" id="PF00705">
    <property type="entry name" value="PCNA_N"/>
    <property type="match status" value="1"/>
</dbReference>
<comment type="subcellular location">
    <subcellularLocation>
        <location evidence="3">Nucleus</location>
    </subcellularLocation>
</comment>
<dbReference type="GO" id="GO:0043626">
    <property type="term" value="C:PCNA complex"/>
    <property type="evidence" value="ECO:0007669"/>
    <property type="project" value="TreeGrafter"/>
</dbReference>
<evidence type="ECO:0000256" key="3">
    <source>
        <dbReference type="RuleBase" id="RU000641"/>
    </source>
</evidence>
<evidence type="ECO:0000256" key="2">
    <source>
        <dbReference type="ARBA" id="ARBA00023125"/>
    </source>
</evidence>
<protein>
    <recommendedName>
        <fullName evidence="3">DNA sliding clamp PCNA</fullName>
    </recommendedName>
</protein>
<evidence type="ECO:0000256" key="4">
    <source>
        <dbReference type="RuleBase" id="RU003671"/>
    </source>
</evidence>
<keyword evidence="2 4" id="KW-0238">DNA-binding</keyword>
<dbReference type="InParanoid" id="A0A7J7C711"/>
<dbReference type="CDD" id="cd00577">
    <property type="entry name" value="PCNA"/>
    <property type="match status" value="1"/>
</dbReference>
<reference evidence="7 8" key="1">
    <citation type="journal article" date="2020" name="Nat. Commun.">
        <title>Genome of Tripterygium wilfordii and identification of cytochrome P450 involved in triptolide biosynthesis.</title>
        <authorList>
            <person name="Tu L."/>
            <person name="Su P."/>
            <person name="Zhang Z."/>
            <person name="Gao L."/>
            <person name="Wang J."/>
            <person name="Hu T."/>
            <person name="Zhou J."/>
            <person name="Zhang Y."/>
            <person name="Zhao Y."/>
            <person name="Liu Y."/>
            <person name="Song Y."/>
            <person name="Tong Y."/>
            <person name="Lu Y."/>
            <person name="Yang J."/>
            <person name="Xu C."/>
            <person name="Jia M."/>
            <person name="Peters R.J."/>
            <person name="Huang L."/>
            <person name="Gao W."/>
        </authorList>
    </citation>
    <scope>NUCLEOTIDE SEQUENCE [LARGE SCALE GENOMIC DNA]</scope>
    <source>
        <strain evidence="8">cv. XIE 37</strain>
        <tissue evidence="7">Leaf</tissue>
    </source>
</reference>
<evidence type="ECO:0000313" key="8">
    <source>
        <dbReference type="Proteomes" id="UP000593562"/>
    </source>
</evidence>
<accession>A0A7J7C711</accession>
<dbReference type="InterPro" id="IPR000730">
    <property type="entry name" value="Pr_cel_nuc_antig"/>
</dbReference>
<proteinExistence type="inferred from homology"/>
<dbReference type="GO" id="GO:0006298">
    <property type="term" value="P:mismatch repair"/>
    <property type="evidence" value="ECO:0007669"/>
    <property type="project" value="TreeGrafter"/>
</dbReference>
<organism evidence="7 8">
    <name type="scientific">Tripterygium wilfordii</name>
    <name type="common">Thunder God vine</name>
    <dbReference type="NCBI Taxonomy" id="458696"/>
    <lineage>
        <taxon>Eukaryota</taxon>
        <taxon>Viridiplantae</taxon>
        <taxon>Streptophyta</taxon>
        <taxon>Embryophyta</taxon>
        <taxon>Tracheophyta</taxon>
        <taxon>Spermatophyta</taxon>
        <taxon>Magnoliopsida</taxon>
        <taxon>eudicotyledons</taxon>
        <taxon>Gunneridae</taxon>
        <taxon>Pentapetalae</taxon>
        <taxon>rosids</taxon>
        <taxon>fabids</taxon>
        <taxon>Celastrales</taxon>
        <taxon>Celastraceae</taxon>
        <taxon>Tripterygium</taxon>
    </lineage>
</organism>
<dbReference type="Gene3D" id="3.70.10.10">
    <property type="match status" value="1"/>
</dbReference>
<dbReference type="GO" id="GO:0006272">
    <property type="term" value="P:leading strand elongation"/>
    <property type="evidence" value="ECO:0007669"/>
    <property type="project" value="TreeGrafter"/>
</dbReference>
<dbReference type="SUPFAM" id="SSF55979">
    <property type="entry name" value="DNA clamp"/>
    <property type="match status" value="2"/>
</dbReference>
<dbReference type="GO" id="GO:0006275">
    <property type="term" value="P:regulation of DNA replication"/>
    <property type="evidence" value="ECO:0007669"/>
    <property type="project" value="InterPro"/>
</dbReference>
<dbReference type="InterPro" id="IPR022648">
    <property type="entry name" value="Pr_cel_nuc_antig_N"/>
</dbReference>
<feature type="domain" description="Proliferating cell nuclear antigen PCNA C-terminal" evidence="6">
    <location>
        <begin position="128"/>
        <end position="207"/>
    </location>
</feature>
<dbReference type="InterPro" id="IPR046938">
    <property type="entry name" value="DNA_clamp_sf"/>
</dbReference>
<comment type="caution">
    <text evidence="7">The sequence shown here is derived from an EMBL/GenBank/DDBJ whole genome shotgun (WGS) entry which is preliminary data.</text>
</comment>
<keyword evidence="4" id="KW-0235">DNA replication</keyword>
<sequence>MFEIKLVQGWLLKRAVEAIKDLVTYAELMCSSTDFSLNAVDSNYSAFVSLLLGSNSFEDYNCEKSVCLGVNMNNLSRVLKFAGNDDIVIVEGDDDMDDMCLVFQSPGGDKTTSINMHLMDIHGHSYAIPDYDYDVVIRMSSSVFASICRNLAEINDTVLISVTKEGAMFSTSGETVKDAKVLCRQNGEEDTTTIKMKTQVSMAFSLSCVGFKF</sequence>
<evidence type="ECO:0000259" key="5">
    <source>
        <dbReference type="Pfam" id="PF00705"/>
    </source>
</evidence>
<comment type="function">
    <text evidence="3">This protein is an auxiliary protein of DNA polymerase delta and is involved in the control of eukaryotic DNA replication by increasing the polymerase's processivity during elongation of the leading strand.</text>
</comment>
<dbReference type="Proteomes" id="UP000593562">
    <property type="component" value="Unassembled WGS sequence"/>
</dbReference>
<dbReference type="PRINTS" id="PR00339">
    <property type="entry name" value="PCNACYCLIN"/>
</dbReference>
<evidence type="ECO:0000313" key="7">
    <source>
        <dbReference type="EMBL" id="KAF5729902.1"/>
    </source>
</evidence>
<dbReference type="InterPro" id="IPR022649">
    <property type="entry name" value="Pr_cel_nuc_antig_C"/>
</dbReference>
<gene>
    <name evidence="7" type="ORF">HS088_TW20G00269</name>
</gene>
<comment type="similarity">
    <text evidence="1 4">Belongs to the PCNA family.</text>
</comment>
<dbReference type="NCBIfam" id="TIGR00590">
    <property type="entry name" value="pcna"/>
    <property type="match status" value="1"/>
</dbReference>
<feature type="domain" description="Proliferating cell nuclear antigen PCNA N-terminal" evidence="5">
    <location>
        <begin position="1"/>
        <end position="122"/>
    </location>
</feature>
<dbReference type="Pfam" id="PF02747">
    <property type="entry name" value="PCNA_C"/>
    <property type="match status" value="1"/>
</dbReference>